<protein>
    <submittedName>
        <fullName evidence="1">Uncharacterized protein</fullName>
    </submittedName>
</protein>
<organism evidence="1 2">
    <name type="scientific">Heyndrickxia coagulans</name>
    <name type="common">Weizmannia coagulans</name>
    <dbReference type="NCBI Taxonomy" id="1398"/>
    <lineage>
        <taxon>Bacteria</taxon>
        <taxon>Bacillati</taxon>
        <taxon>Bacillota</taxon>
        <taxon>Bacilli</taxon>
        <taxon>Bacillales</taxon>
        <taxon>Bacillaceae</taxon>
        <taxon>Heyndrickxia</taxon>
    </lineage>
</organism>
<keyword evidence="2" id="KW-1185">Reference proteome</keyword>
<gene>
    <name evidence="1" type="ORF">SB48_HM08orf00061</name>
</gene>
<dbReference type="Proteomes" id="UP000032024">
    <property type="component" value="Chromosome"/>
</dbReference>
<proteinExistence type="predicted"/>
<accession>A0AAN0WA84</accession>
<sequence>MGITVPYKIYFTIFRYSQPVYNLFFEQFPQISARTGTFSNKMFILDAIRSTL</sequence>
<dbReference type="AlphaFoldDB" id="A0AAN0WA84"/>
<name>A0AAN0WA84_HEYCO</name>
<reference evidence="2" key="1">
    <citation type="submission" date="2015-01" db="EMBL/GenBank/DDBJ databases">
        <title>Comparative genome analysis of Bacillus coagulans HM-08, Clostridium butyricum HM-68, Bacillus subtilis HM-66 and Bacillus paralicheniformis BL-09.</title>
        <authorList>
            <person name="Zhang H."/>
        </authorList>
    </citation>
    <scope>NUCLEOTIDE SEQUENCE [LARGE SCALE GENOMIC DNA]</scope>
    <source>
        <strain evidence="2">HM-08</strain>
    </source>
</reference>
<evidence type="ECO:0000313" key="2">
    <source>
        <dbReference type="Proteomes" id="UP000032024"/>
    </source>
</evidence>
<evidence type="ECO:0000313" key="1">
    <source>
        <dbReference type="EMBL" id="AJO20836.1"/>
    </source>
</evidence>
<dbReference type="EMBL" id="CP010525">
    <property type="protein sequence ID" value="AJO20836.1"/>
    <property type="molecule type" value="Genomic_DNA"/>
</dbReference>